<feature type="transmembrane region" description="Helical" evidence="1">
    <location>
        <begin position="52"/>
        <end position="73"/>
    </location>
</feature>
<evidence type="ECO:0000313" key="3">
    <source>
        <dbReference type="Proteomes" id="UP000636956"/>
    </source>
</evidence>
<accession>A0A917PW80</accession>
<feature type="transmembrane region" description="Helical" evidence="1">
    <location>
        <begin position="153"/>
        <end position="175"/>
    </location>
</feature>
<feature type="transmembrane region" description="Helical" evidence="1">
    <location>
        <begin position="12"/>
        <end position="32"/>
    </location>
</feature>
<sequence length="183" mass="19192">MTRTNRPFVKAWAYLTAILGVTASAVSSYSLLSPLARAVNCFEPRETTWVHALESVGWSAVAVLAMVLAMVLGSRAASTPGVRAFILWCESILGTLLLVPIMIFSSPATESGALSRAECGLTEVGSAAIAAILLIPAVLAAIPALLSFSKLAAAVANLVAFAASIVLWAAVFMAIRPWEYPGW</sequence>
<feature type="transmembrane region" description="Helical" evidence="1">
    <location>
        <begin position="124"/>
        <end position="146"/>
    </location>
</feature>
<dbReference type="Proteomes" id="UP000636956">
    <property type="component" value="Unassembled WGS sequence"/>
</dbReference>
<dbReference type="AlphaFoldDB" id="A0A917PW80"/>
<organism evidence="2 3">
    <name type="scientific">Agromyces bauzanensis</name>
    <dbReference type="NCBI Taxonomy" id="1308924"/>
    <lineage>
        <taxon>Bacteria</taxon>
        <taxon>Bacillati</taxon>
        <taxon>Actinomycetota</taxon>
        <taxon>Actinomycetes</taxon>
        <taxon>Micrococcales</taxon>
        <taxon>Microbacteriaceae</taxon>
        <taxon>Agromyces</taxon>
    </lineage>
</organism>
<gene>
    <name evidence="2" type="ORF">GCM10011372_36210</name>
</gene>
<reference evidence="2" key="2">
    <citation type="submission" date="2020-09" db="EMBL/GenBank/DDBJ databases">
        <authorList>
            <person name="Sun Q."/>
            <person name="Zhou Y."/>
        </authorList>
    </citation>
    <scope>NUCLEOTIDE SEQUENCE</scope>
    <source>
        <strain evidence="2">CGMCC 1.8984</strain>
    </source>
</reference>
<feature type="transmembrane region" description="Helical" evidence="1">
    <location>
        <begin position="85"/>
        <end position="104"/>
    </location>
</feature>
<keyword evidence="1" id="KW-0812">Transmembrane</keyword>
<dbReference type="EMBL" id="BMMD01000047">
    <property type="protein sequence ID" value="GGJ94641.1"/>
    <property type="molecule type" value="Genomic_DNA"/>
</dbReference>
<comment type="caution">
    <text evidence="2">The sequence shown here is derived from an EMBL/GenBank/DDBJ whole genome shotgun (WGS) entry which is preliminary data.</text>
</comment>
<keyword evidence="1" id="KW-1133">Transmembrane helix</keyword>
<name>A0A917PW80_9MICO</name>
<proteinExistence type="predicted"/>
<reference evidence="2" key="1">
    <citation type="journal article" date="2014" name="Int. J. Syst. Evol. Microbiol.">
        <title>Complete genome sequence of Corynebacterium casei LMG S-19264T (=DSM 44701T), isolated from a smear-ripened cheese.</title>
        <authorList>
            <consortium name="US DOE Joint Genome Institute (JGI-PGF)"/>
            <person name="Walter F."/>
            <person name="Albersmeier A."/>
            <person name="Kalinowski J."/>
            <person name="Ruckert C."/>
        </authorList>
    </citation>
    <scope>NUCLEOTIDE SEQUENCE</scope>
    <source>
        <strain evidence="2">CGMCC 1.8984</strain>
    </source>
</reference>
<evidence type="ECO:0000313" key="2">
    <source>
        <dbReference type="EMBL" id="GGJ94641.1"/>
    </source>
</evidence>
<keyword evidence="1" id="KW-0472">Membrane</keyword>
<evidence type="ECO:0000256" key="1">
    <source>
        <dbReference type="SAM" id="Phobius"/>
    </source>
</evidence>
<keyword evidence="3" id="KW-1185">Reference proteome</keyword>
<protein>
    <submittedName>
        <fullName evidence="2">Uncharacterized protein</fullName>
    </submittedName>
</protein>